<feature type="compositionally biased region" description="Low complexity" evidence="1">
    <location>
        <begin position="220"/>
        <end position="232"/>
    </location>
</feature>
<proteinExistence type="predicted"/>
<feature type="domain" description="DEK-C" evidence="3">
    <location>
        <begin position="5"/>
        <end position="60"/>
    </location>
</feature>
<dbReference type="Proteomes" id="UP000837801">
    <property type="component" value="Unassembled WGS sequence"/>
</dbReference>
<dbReference type="SMART" id="SM00151">
    <property type="entry name" value="SWIB"/>
    <property type="match status" value="1"/>
</dbReference>
<dbReference type="InterPro" id="IPR014876">
    <property type="entry name" value="DEK_C"/>
</dbReference>
<evidence type="ECO:0000313" key="4">
    <source>
        <dbReference type="EMBL" id="CAH2354106.1"/>
    </source>
</evidence>
<feature type="compositionally biased region" description="Acidic residues" evidence="1">
    <location>
        <begin position="273"/>
        <end position="282"/>
    </location>
</feature>
<feature type="compositionally biased region" description="Low complexity" evidence="1">
    <location>
        <begin position="101"/>
        <end position="112"/>
    </location>
</feature>
<dbReference type="AlphaFoldDB" id="A0A9P0VZL4"/>
<evidence type="ECO:0000313" key="5">
    <source>
        <dbReference type="Proteomes" id="UP000837801"/>
    </source>
</evidence>
<dbReference type="InterPro" id="IPR003121">
    <property type="entry name" value="SWIB_MDM2_domain"/>
</dbReference>
<protein>
    <submittedName>
        <fullName evidence="4">Protein Tri1p</fullName>
    </submittedName>
</protein>
<sequence length="282" mass="32269">MSSEEYRPHEYLPTIDAILSVADLEKITVKKIRNALQELFGVNLNPHKQNVNEIIMERYYSLLDQRKNEQRSLKERKAEIEAQDAIMAARLSKTPYNSPLTRSSAKNKTTTSKVKKPKKVSDKPPRTNNPFNKVMGLSSELADVVQATQKSRPQVVKILWEYIKGRDLQNPSDKRIIICDEKLQRLFKKKTVGAFEMNKILSKHIFPLEDGKEDPEAIKKSYSGKSVKPPSKVKSDERINDEDDEDDEEEEDDDDDDEEEDDNLADVVKAEDVDSSSEESEA</sequence>
<organism evidence="4 5">
    <name type="scientific">[Candida] railenensis</name>
    <dbReference type="NCBI Taxonomy" id="45579"/>
    <lineage>
        <taxon>Eukaryota</taxon>
        <taxon>Fungi</taxon>
        <taxon>Dikarya</taxon>
        <taxon>Ascomycota</taxon>
        <taxon>Saccharomycotina</taxon>
        <taxon>Pichiomycetes</taxon>
        <taxon>Debaryomycetaceae</taxon>
        <taxon>Kurtzmaniella</taxon>
    </lineage>
</organism>
<dbReference type="PROSITE" id="PS51998">
    <property type="entry name" value="DEK_C"/>
    <property type="match status" value="1"/>
</dbReference>
<reference evidence="4" key="1">
    <citation type="submission" date="2022-03" db="EMBL/GenBank/DDBJ databases">
        <authorList>
            <person name="Legras J.-L."/>
            <person name="Devillers H."/>
            <person name="Grondin C."/>
        </authorList>
    </citation>
    <scope>NUCLEOTIDE SEQUENCE</scope>
    <source>
        <strain evidence="4">CLIB 1423</strain>
    </source>
</reference>
<dbReference type="Gene3D" id="1.10.10.60">
    <property type="entry name" value="Homeodomain-like"/>
    <property type="match status" value="1"/>
</dbReference>
<dbReference type="SUPFAM" id="SSF47592">
    <property type="entry name" value="SWIB/MDM2 domain"/>
    <property type="match status" value="1"/>
</dbReference>
<dbReference type="PROSITE" id="PS51925">
    <property type="entry name" value="SWIB_MDM2"/>
    <property type="match status" value="1"/>
</dbReference>
<feature type="region of interest" description="Disordered" evidence="1">
    <location>
        <begin position="211"/>
        <end position="282"/>
    </location>
</feature>
<feature type="region of interest" description="Disordered" evidence="1">
    <location>
        <begin position="91"/>
        <end position="133"/>
    </location>
</feature>
<keyword evidence="5" id="KW-1185">Reference proteome</keyword>
<dbReference type="Gene3D" id="1.10.245.10">
    <property type="entry name" value="SWIB/MDM2 domain"/>
    <property type="match status" value="1"/>
</dbReference>
<dbReference type="SUPFAM" id="SSF109715">
    <property type="entry name" value="DEK C-terminal domain"/>
    <property type="match status" value="1"/>
</dbReference>
<dbReference type="OrthoDB" id="10251073at2759"/>
<gene>
    <name evidence="4" type="ORF">CLIB1423_14S02168</name>
</gene>
<name>A0A9P0VZL4_9ASCO</name>
<dbReference type="InterPro" id="IPR036885">
    <property type="entry name" value="SWIB_MDM2_dom_sf"/>
</dbReference>
<dbReference type="Pfam" id="PF02201">
    <property type="entry name" value="SWIB"/>
    <property type="match status" value="1"/>
</dbReference>
<comment type="caution">
    <text evidence="4">The sequence shown here is derived from an EMBL/GenBank/DDBJ whole genome shotgun (WGS) entry which is preliminary data.</text>
</comment>
<dbReference type="EMBL" id="CAKXYY010000014">
    <property type="protein sequence ID" value="CAH2354106.1"/>
    <property type="molecule type" value="Genomic_DNA"/>
</dbReference>
<evidence type="ECO:0000259" key="3">
    <source>
        <dbReference type="PROSITE" id="PS51998"/>
    </source>
</evidence>
<dbReference type="InterPro" id="IPR019835">
    <property type="entry name" value="SWIB_domain"/>
</dbReference>
<dbReference type="PANTHER" id="PTHR13844">
    <property type="entry name" value="SWI/SNF-RELATED MATRIX-ASSOCIATED ACTIN-DEPENDENT REGULATOR OF CHROMATIN SUBFAMILY D"/>
    <property type="match status" value="1"/>
</dbReference>
<dbReference type="CDD" id="cd10567">
    <property type="entry name" value="SWIB-MDM2_like"/>
    <property type="match status" value="1"/>
</dbReference>
<feature type="compositionally biased region" description="Acidic residues" evidence="1">
    <location>
        <begin position="239"/>
        <end position="264"/>
    </location>
</feature>
<evidence type="ECO:0000259" key="2">
    <source>
        <dbReference type="PROSITE" id="PS51925"/>
    </source>
</evidence>
<feature type="domain" description="DM2" evidence="2">
    <location>
        <begin position="130"/>
        <end position="207"/>
    </location>
</feature>
<dbReference type="Pfam" id="PF08766">
    <property type="entry name" value="DEK_C"/>
    <property type="match status" value="1"/>
</dbReference>
<evidence type="ECO:0000256" key="1">
    <source>
        <dbReference type="SAM" id="MobiDB-lite"/>
    </source>
</evidence>
<accession>A0A9P0VZL4</accession>